<dbReference type="GO" id="GO:0051604">
    <property type="term" value="P:protein maturation"/>
    <property type="evidence" value="ECO:0007669"/>
    <property type="project" value="InterPro"/>
</dbReference>
<dbReference type="SUPFAM" id="SSF52540">
    <property type="entry name" value="P-loop containing nucleoside triphosphate hydrolases"/>
    <property type="match status" value="1"/>
</dbReference>
<evidence type="ECO:0000256" key="2">
    <source>
        <dbReference type="ARBA" id="ARBA00022596"/>
    </source>
</evidence>
<dbReference type="Pfam" id="PF01155">
    <property type="entry name" value="HypA"/>
    <property type="match status" value="1"/>
</dbReference>
<dbReference type="Gene3D" id="3.40.50.300">
    <property type="entry name" value="P-loop containing nucleotide triphosphate hydrolases"/>
    <property type="match status" value="1"/>
</dbReference>
<dbReference type="GO" id="GO:0005525">
    <property type="term" value="F:GTP binding"/>
    <property type="evidence" value="ECO:0007669"/>
    <property type="project" value="UniProtKB-KW"/>
</dbReference>
<comment type="similarity">
    <text evidence="1">Belongs to the SIMIBI class G3E GTPase family. HypB/HupM subfamily.</text>
</comment>
<dbReference type="NCBIfam" id="NF007775">
    <property type="entry name" value="PRK10463.1"/>
    <property type="match status" value="1"/>
</dbReference>
<dbReference type="GO" id="GO:0008270">
    <property type="term" value="F:zinc ion binding"/>
    <property type="evidence" value="ECO:0007669"/>
    <property type="project" value="TreeGrafter"/>
</dbReference>
<dbReference type="AlphaFoldDB" id="A0A484Z9I5"/>
<organism evidence="11 12">
    <name type="scientific">Enterobacter cancerogenus</name>
    <dbReference type="NCBI Taxonomy" id="69218"/>
    <lineage>
        <taxon>Bacteria</taxon>
        <taxon>Pseudomonadati</taxon>
        <taxon>Pseudomonadota</taxon>
        <taxon>Gammaproteobacteria</taxon>
        <taxon>Enterobacterales</taxon>
        <taxon>Enterobacteriaceae</taxon>
        <taxon>Enterobacter</taxon>
        <taxon>Enterobacter cloacae complex</taxon>
    </lineage>
</organism>
<feature type="domain" description="CobW/HypB/UreG nucleotide-binding" evidence="10">
    <location>
        <begin position="221"/>
        <end position="381"/>
    </location>
</feature>
<dbReference type="EMBL" id="CAADIW010000072">
    <property type="protein sequence ID" value="VFS44231.1"/>
    <property type="molecule type" value="Genomic_DNA"/>
</dbReference>
<evidence type="ECO:0000256" key="7">
    <source>
        <dbReference type="ARBA" id="ARBA00023134"/>
    </source>
</evidence>
<dbReference type="InterPro" id="IPR004392">
    <property type="entry name" value="Hyd_mat_HypB"/>
</dbReference>
<evidence type="ECO:0000256" key="5">
    <source>
        <dbReference type="ARBA" id="ARBA00022801"/>
    </source>
</evidence>
<feature type="compositionally biased region" description="Low complexity" evidence="9">
    <location>
        <begin position="159"/>
        <end position="169"/>
    </location>
</feature>
<dbReference type="InterPro" id="IPR003495">
    <property type="entry name" value="CobW/HypB/UreG_nucleotide-bd"/>
</dbReference>
<proteinExistence type="inferred from homology"/>
<evidence type="ECO:0000259" key="10">
    <source>
        <dbReference type="Pfam" id="PF02492"/>
    </source>
</evidence>
<dbReference type="CDD" id="cd05390">
    <property type="entry name" value="HypB"/>
    <property type="match status" value="1"/>
</dbReference>
<evidence type="ECO:0000256" key="3">
    <source>
        <dbReference type="ARBA" id="ARBA00022723"/>
    </source>
</evidence>
<dbReference type="GO" id="GO:0003924">
    <property type="term" value="F:GTPase activity"/>
    <property type="evidence" value="ECO:0007669"/>
    <property type="project" value="InterPro"/>
</dbReference>
<evidence type="ECO:0000256" key="8">
    <source>
        <dbReference type="ARBA" id="ARBA00035238"/>
    </source>
</evidence>
<dbReference type="PROSITE" id="PS01249">
    <property type="entry name" value="HYPA"/>
    <property type="match status" value="1"/>
</dbReference>
<evidence type="ECO:0000313" key="12">
    <source>
        <dbReference type="Proteomes" id="UP000351155"/>
    </source>
</evidence>
<dbReference type="Proteomes" id="UP000351155">
    <property type="component" value="Unassembled WGS sequence"/>
</dbReference>
<dbReference type="NCBIfam" id="TIGR00100">
    <property type="entry name" value="hypA"/>
    <property type="match status" value="1"/>
</dbReference>
<keyword evidence="3" id="KW-0479">Metal-binding</keyword>
<dbReference type="Gene3D" id="3.30.2320.50">
    <property type="match status" value="1"/>
</dbReference>
<dbReference type="PANTHER" id="PTHR30134:SF2">
    <property type="entry name" value="HYDROGENASE MATURATION FACTOR HYPB"/>
    <property type="match status" value="1"/>
</dbReference>
<keyword evidence="6" id="KW-0862">Zinc</keyword>
<evidence type="ECO:0000256" key="9">
    <source>
        <dbReference type="SAM" id="MobiDB-lite"/>
    </source>
</evidence>
<dbReference type="InterPro" id="IPR000688">
    <property type="entry name" value="HypA/HybF"/>
</dbReference>
<accession>A0A484Z9I5</accession>
<protein>
    <recommendedName>
        <fullName evidence="8">Hydrogenase maturation factor HypB</fullName>
    </recommendedName>
</protein>
<keyword evidence="2" id="KW-0533">Nickel</keyword>
<evidence type="ECO:0000256" key="1">
    <source>
        <dbReference type="ARBA" id="ARBA00006211"/>
    </source>
</evidence>
<feature type="region of interest" description="Disordered" evidence="9">
    <location>
        <begin position="143"/>
        <end position="169"/>
    </location>
</feature>
<dbReference type="InterPro" id="IPR027417">
    <property type="entry name" value="P-loop_NTPase"/>
</dbReference>
<reference evidence="11 12" key="1">
    <citation type="submission" date="2019-03" db="EMBL/GenBank/DDBJ databases">
        <authorList>
            <consortium name="Pathogen Informatics"/>
        </authorList>
    </citation>
    <scope>NUCLEOTIDE SEQUENCE [LARGE SCALE GENOMIC DNA]</scope>
    <source>
        <strain evidence="11 12">NCTC12126</strain>
    </source>
</reference>
<keyword evidence="4" id="KW-0547">Nucleotide-binding</keyword>
<dbReference type="Pfam" id="PF02492">
    <property type="entry name" value="cobW"/>
    <property type="match status" value="1"/>
</dbReference>
<gene>
    <name evidence="11" type="primary">hypB</name>
    <name evidence="11" type="ORF">NCTC12126_05523</name>
</gene>
<evidence type="ECO:0000256" key="6">
    <source>
        <dbReference type="ARBA" id="ARBA00022833"/>
    </source>
</evidence>
<keyword evidence="7" id="KW-0342">GTP-binding</keyword>
<evidence type="ECO:0000256" key="4">
    <source>
        <dbReference type="ARBA" id="ARBA00022741"/>
    </source>
</evidence>
<dbReference type="GO" id="GO:0016151">
    <property type="term" value="F:nickel cation binding"/>
    <property type="evidence" value="ECO:0007669"/>
    <property type="project" value="InterPro"/>
</dbReference>
<dbReference type="PANTHER" id="PTHR30134">
    <property type="entry name" value="HYDROGENASE PROTEIN ASSEMBLY PROTEIN, NICKEL CHAPERONE"/>
    <property type="match status" value="1"/>
</dbReference>
<dbReference type="InterPro" id="IPR020538">
    <property type="entry name" value="Hydgase_Ni_incorp_HypA/HybF_CS"/>
</dbReference>
<sequence>MHEITLCQRALELIEQQAVHNHAKRVTGVWLKVGAFSCVETSALTFCFELVCRGTLAEGCELHIEEQQAECWCEQCQQYVTLLSSKVQRCPLCQCAGCASWRMTACRSNASKLRRSNVCAVPAVALKATCILKGMNTVPTPRFAQPPFPLRRARRRHSPGSPSRRNGPLMAICTTDTAQPAPTLQASASARCWRWRSTCSTKITSSQARNRARFDARNQLVLNLVSSPGSGKTTLLTETLKRLNARVSCAVIEGDQQTVNDAARIRETGTPAIQVNTGKGCHLDAQMIADAAPRLPLADNGILFIENVGNLVCPASFDLGERHKVAVLSVTEGEDKPLKYPHMFAAASLMLLNKVDLLPYLNFDVEKCLACAREVNPDIEILLVSATRGEGMEHWLNWLERERCA</sequence>
<evidence type="ECO:0000313" key="11">
    <source>
        <dbReference type="EMBL" id="VFS44231.1"/>
    </source>
</evidence>
<dbReference type="NCBIfam" id="TIGR00073">
    <property type="entry name" value="hypB"/>
    <property type="match status" value="1"/>
</dbReference>
<name>A0A484Z9I5_9ENTR</name>
<dbReference type="NCBIfam" id="NF002979">
    <property type="entry name" value="PRK03681.1"/>
    <property type="match status" value="1"/>
</dbReference>
<keyword evidence="5" id="KW-0378">Hydrolase</keyword>